<feature type="compositionally biased region" description="Polar residues" evidence="1">
    <location>
        <begin position="134"/>
        <end position="143"/>
    </location>
</feature>
<proteinExistence type="predicted"/>
<protein>
    <submittedName>
        <fullName evidence="3">Uncharacterized protein</fullName>
    </submittedName>
</protein>
<reference evidence="3 4" key="1">
    <citation type="submission" date="2019-01" db="EMBL/GenBank/DDBJ databases">
        <title>A draft genome assembly of the solar-powered sea slug Elysia chlorotica.</title>
        <authorList>
            <person name="Cai H."/>
            <person name="Li Q."/>
            <person name="Fang X."/>
            <person name="Li J."/>
            <person name="Curtis N.E."/>
            <person name="Altenburger A."/>
            <person name="Shibata T."/>
            <person name="Feng M."/>
            <person name="Maeda T."/>
            <person name="Schwartz J.A."/>
            <person name="Shigenobu S."/>
            <person name="Lundholm N."/>
            <person name="Nishiyama T."/>
            <person name="Yang H."/>
            <person name="Hasebe M."/>
            <person name="Li S."/>
            <person name="Pierce S.K."/>
            <person name="Wang J."/>
        </authorList>
    </citation>
    <scope>NUCLEOTIDE SEQUENCE [LARGE SCALE GENOMIC DNA]</scope>
    <source>
        <strain evidence="3">EC2010</strain>
        <tissue evidence="3">Whole organism of an adult</tissue>
    </source>
</reference>
<evidence type="ECO:0000256" key="1">
    <source>
        <dbReference type="SAM" id="MobiDB-lite"/>
    </source>
</evidence>
<feature type="region of interest" description="Disordered" evidence="1">
    <location>
        <begin position="108"/>
        <end position="143"/>
    </location>
</feature>
<dbReference type="EMBL" id="RQTK01002262">
    <property type="protein sequence ID" value="RUS68591.1"/>
    <property type="molecule type" value="Genomic_DNA"/>
</dbReference>
<gene>
    <name evidence="3" type="ORF">EGW08_023647</name>
</gene>
<keyword evidence="2" id="KW-0812">Transmembrane</keyword>
<evidence type="ECO:0000256" key="2">
    <source>
        <dbReference type="SAM" id="Phobius"/>
    </source>
</evidence>
<dbReference type="Gene3D" id="3.20.20.80">
    <property type="entry name" value="Glycosidases"/>
    <property type="match status" value="1"/>
</dbReference>
<accession>A0A3S0Z3M5</accession>
<keyword evidence="4" id="KW-1185">Reference proteome</keyword>
<organism evidence="3 4">
    <name type="scientific">Elysia chlorotica</name>
    <name type="common">Eastern emerald elysia</name>
    <name type="synonym">Sea slug</name>
    <dbReference type="NCBI Taxonomy" id="188477"/>
    <lineage>
        <taxon>Eukaryota</taxon>
        <taxon>Metazoa</taxon>
        <taxon>Spiralia</taxon>
        <taxon>Lophotrochozoa</taxon>
        <taxon>Mollusca</taxon>
        <taxon>Gastropoda</taxon>
        <taxon>Heterobranchia</taxon>
        <taxon>Euthyneura</taxon>
        <taxon>Panpulmonata</taxon>
        <taxon>Sacoglossa</taxon>
        <taxon>Placobranchoidea</taxon>
        <taxon>Plakobranchidae</taxon>
        <taxon>Elysia</taxon>
    </lineage>
</organism>
<name>A0A3S0Z3M5_ELYCH</name>
<sequence length="143" mass="15040">MGFLQSDVRGSTFTLYTFVLIGLSTLLGAIEGQKMTLSVDVSESLHITDPSYLSITISGGQLRRGLVGYDFSSKKLQNLAAALSPAGVRIGGTYSDFLNFDPTSDDANCVEVSDSGSSDDSDDDSGMSKRETAASGSLDFTLS</sequence>
<feature type="non-terminal residue" evidence="3">
    <location>
        <position position="143"/>
    </location>
</feature>
<keyword evidence="2" id="KW-0472">Membrane</keyword>
<evidence type="ECO:0000313" key="4">
    <source>
        <dbReference type="Proteomes" id="UP000271974"/>
    </source>
</evidence>
<keyword evidence="2" id="KW-1133">Transmembrane helix</keyword>
<dbReference type="AlphaFoldDB" id="A0A3S0Z3M5"/>
<dbReference type="Proteomes" id="UP000271974">
    <property type="component" value="Unassembled WGS sequence"/>
</dbReference>
<evidence type="ECO:0000313" key="3">
    <source>
        <dbReference type="EMBL" id="RUS68591.1"/>
    </source>
</evidence>
<feature type="transmembrane region" description="Helical" evidence="2">
    <location>
        <begin position="12"/>
        <end position="30"/>
    </location>
</feature>
<comment type="caution">
    <text evidence="3">The sequence shown here is derived from an EMBL/GenBank/DDBJ whole genome shotgun (WGS) entry which is preliminary data.</text>
</comment>